<dbReference type="InterPro" id="IPR041492">
    <property type="entry name" value="HAD_2"/>
</dbReference>
<dbReference type="SFLD" id="SFLDG01129">
    <property type="entry name" value="C1.5:_HAD__Beta-PGM__Phosphata"/>
    <property type="match status" value="1"/>
</dbReference>
<dbReference type="PANTHER" id="PTHR43434">
    <property type="entry name" value="PHOSPHOGLYCOLATE PHOSPHATASE"/>
    <property type="match status" value="1"/>
</dbReference>
<reference evidence="1 2" key="1">
    <citation type="submission" date="2018-01" db="EMBL/GenBank/DDBJ databases">
        <authorList>
            <person name="Clerissi C."/>
        </authorList>
    </citation>
    <scope>NUCLEOTIDE SEQUENCE [LARGE SCALE GENOMIC DNA]</scope>
    <source>
        <strain evidence="1">Cupriavidus taiwanensis STM 6021</strain>
    </source>
</reference>
<dbReference type="InterPro" id="IPR036412">
    <property type="entry name" value="HAD-like_sf"/>
</dbReference>
<dbReference type="PANTHER" id="PTHR43434:SF13">
    <property type="entry name" value="PHOSPHOGLYCOLATE PHOSPHATASE"/>
    <property type="match status" value="1"/>
</dbReference>
<gene>
    <name evidence="1" type="ORF">CBM2594_B30341</name>
</gene>
<dbReference type="SUPFAM" id="SSF56784">
    <property type="entry name" value="HAD-like"/>
    <property type="match status" value="1"/>
</dbReference>
<dbReference type="AlphaFoldDB" id="A0A375GFA3"/>
<dbReference type="GO" id="GO:0008967">
    <property type="term" value="F:phosphoglycolate phosphatase activity"/>
    <property type="evidence" value="ECO:0007669"/>
    <property type="project" value="TreeGrafter"/>
</dbReference>
<dbReference type="RefSeq" id="WP_025583266.1">
    <property type="nucleotide sequence ID" value="NZ_LT976872.1"/>
</dbReference>
<dbReference type="InterPro" id="IPR023198">
    <property type="entry name" value="PGP-like_dom2"/>
</dbReference>
<dbReference type="InterPro" id="IPR050155">
    <property type="entry name" value="HAD-like_hydrolase_sf"/>
</dbReference>
<dbReference type="GO" id="GO:0005829">
    <property type="term" value="C:cytosol"/>
    <property type="evidence" value="ECO:0007669"/>
    <property type="project" value="TreeGrafter"/>
</dbReference>
<evidence type="ECO:0000313" key="2">
    <source>
        <dbReference type="Proteomes" id="UP000257139"/>
    </source>
</evidence>
<dbReference type="Pfam" id="PF13419">
    <property type="entry name" value="HAD_2"/>
    <property type="match status" value="1"/>
</dbReference>
<sequence length="209" mass="22489">MTYKLIAFDFDGTLADSMECFLQAVDVASRKHGFRPLEGDLLEQARSSSAHNIMRLLGVPLWKVPAITVDVRRLMHERIAQVSLFPNVANTLNALALRGISLAVATSNGEDVVRTILGPAVCERIGHFSCGISMFGKTRKLRALISTAGVLPDEALYVGDEIRDAQAASAAGMAFRGVAWGYTAAAALQLHCATPLLARPQDLLDLGRT</sequence>
<keyword evidence="1" id="KW-0378">Hydrolase</keyword>
<dbReference type="EC" id="3.1.3.-" evidence="1"/>
<dbReference type="Gene3D" id="1.10.150.240">
    <property type="entry name" value="Putative phosphatase, domain 2"/>
    <property type="match status" value="1"/>
</dbReference>
<name>A0A375GFA3_9BURK</name>
<dbReference type="Proteomes" id="UP000257139">
    <property type="component" value="Chromosome CBM2594_b"/>
</dbReference>
<evidence type="ECO:0000313" key="1">
    <source>
        <dbReference type="EMBL" id="SPC22491.1"/>
    </source>
</evidence>
<protein>
    <submittedName>
        <fullName evidence="1">Putative HYDROLASE PHOSPHATASE PROTEIN, Haloacid dehalogenase-like hydrolase</fullName>
        <ecNumber evidence="1">3.1.3.-</ecNumber>
    </submittedName>
</protein>
<dbReference type="SFLD" id="SFLDS00003">
    <property type="entry name" value="Haloacid_Dehalogenase"/>
    <property type="match status" value="1"/>
</dbReference>
<proteinExistence type="predicted"/>
<dbReference type="GO" id="GO:0006281">
    <property type="term" value="P:DNA repair"/>
    <property type="evidence" value="ECO:0007669"/>
    <property type="project" value="TreeGrafter"/>
</dbReference>
<dbReference type="EMBL" id="LT978514">
    <property type="protein sequence ID" value="SPC22491.1"/>
    <property type="molecule type" value="Genomic_DNA"/>
</dbReference>
<dbReference type="Gene3D" id="3.40.50.1000">
    <property type="entry name" value="HAD superfamily/HAD-like"/>
    <property type="match status" value="1"/>
</dbReference>
<organism evidence="1 2">
    <name type="scientific">Cupriavidus taiwanensis</name>
    <dbReference type="NCBI Taxonomy" id="164546"/>
    <lineage>
        <taxon>Bacteria</taxon>
        <taxon>Pseudomonadati</taxon>
        <taxon>Pseudomonadota</taxon>
        <taxon>Betaproteobacteria</taxon>
        <taxon>Burkholderiales</taxon>
        <taxon>Burkholderiaceae</taxon>
        <taxon>Cupriavidus</taxon>
    </lineage>
</organism>
<dbReference type="InterPro" id="IPR023214">
    <property type="entry name" value="HAD_sf"/>
</dbReference>
<accession>A0A375GFA3</accession>